<name>A0A132BTN7_9RHOB</name>
<dbReference type="SUPFAM" id="SSF52402">
    <property type="entry name" value="Adenine nucleotide alpha hydrolases-like"/>
    <property type="match status" value="2"/>
</dbReference>
<sequence>MTYKSILTMRTAVEGGTSALVQAEDMARRTGGHLDALCIGVDRARTGYYDASTAAIALTSLLEIAQTEMEEITADTKTRLQASDVPYAVISALAHQGELSRIVAHHARFSDLVVMDLPYREGQGTETETIIETALFDARSPVLVVPEDKSLPARPQTVIVAWDESIQALAAIRKSLPFLQSAALVRIAVIDPSQHGIERSDPGGMLCQMLARHGVTCEVDVLSKTLPRVSDVLRRHATDAGADLIVMGAYGHSRLRQLILGGTTRNMLEQSDLPVLLAH</sequence>
<evidence type="ECO:0000256" key="1">
    <source>
        <dbReference type="ARBA" id="ARBA00008791"/>
    </source>
</evidence>
<protein>
    <submittedName>
        <fullName evidence="3">Universal stress protein family protein</fullName>
    </submittedName>
</protein>
<dbReference type="RefSeq" id="WP_068247888.1">
    <property type="nucleotide sequence ID" value="NZ_LPUY01000103.1"/>
</dbReference>
<gene>
    <name evidence="3" type="ORF">TRIHO_39550</name>
</gene>
<dbReference type="PATRIC" id="fig|1768241.3.peg.4129"/>
<dbReference type="AlphaFoldDB" id="A0A132BTN7"/>
<comment type="caution">
    <text evidence="3">The sequence shown here is derived from an EMBL/GenBank/DDBJ whole genome shotgun (WGS) entry which is preliminary data.</text>
</comment>
<evidence type="ECO:0000259" key="2">
    <source>
        <dbReference type="Pfam" id="PF00582"/>
    </source>
</evidence>
<dbReference type="Pfam" id="PF00582">
    <property type="entry name" value="Usp"/>
    <property type="match status" value="1"/>
</dbReference>
<evidence type="ECO:0000313" key="3">
    <source>
        <dbReference type="EMBL" id="KUP91177.1"/>
    </source>
</evidence>
<dbReference type="Proteomes" id="UP000068382">
    <property type="component" value="Unassembled WGS sequence"/>
</dbReference>
<feature type="domain" description="UspA" evidence="2">
    <location>
        <begin position="228"/>
        <end position="278"/>
    </location>
</feature>
<dbReference type="PRINTS" id="PR01438">
    <property type="entry name" value="UNVRSLSTRESS"/>
</dbReference>
<dbReference type="PANTHER" id="PTHR46268:SF15">
    <property type="entry name" value="UNIVERSAL STRESS PROTEIN HP_0031"/>
    <property type="match status" value="1"/>
</dbReference>
<evidence type="ECO:0000313" key="4">
    <source>
        <dbReference type="Proteomes" id="UP000068382"/>
    </source>
</evidence>
<dbReference type="OrthoDB" id="9804721at2"/>
<dbReference type="InterPro" id="IPR006016">
    <property type="entry name" value="UspA"/>
</dbReference>
<accession>A0A132BTN7</accession>
<dbReference type="EMBL" id="LPUY01000103">
    <property type="protein sequence ID" value="KUP91177.1"/>
    <property type="molecule type" value="Genomic_DNA"/>
</dbReference>
<dbReference type="Gene3D" id="3.40.50.12370">
    <property type="match status" value="1"/>
</dbReference>
<organism evidence="3 4">
    <name type="scientific">Tritonibacter horizontis</name>
    <dbReference type="NCBI Taxonomy" id="1768241"/>
    <lineage>
        <taxon>Bacteria</taxon>
        <taxon>Pseudomonadati</taxon>
        <taxon>Pseudomonadota</taxon>
        <taxon>Alphaproteobacteria</taxon>
        <taxon>Rhodobacterales</taxon>
        <taxon>Paracoccaceae</taxon>
        <taxon>Tritonibacter</taxon>
    </lineage>
</organism>
<dbReference type="CDD" id="cd00293">
    <property type="entry name" value="USP-like"/>
    <property type="match status" value="1"/>
</dbReference>
<comment type="similarity">
    <text evidence="1">Belongs to the universal stress protein A family.</text>
</comment>
<dbReference type="InterPro" id="IPR006015">
    <property type="entry name" value="Universal_stress_UspA"/>
</dbReference>
<reference evidence="3 4" key="1">
    <citation type="submission" date="2015-12" db="EMBL/GenBank/DDBJ databases">
        <title>Genome sequence of the marine Rhodobacteraceae strain O3.65, Candidatus Tritonibacter horizontis.</title>
        <authorList>
            <person name="Poehlein A."/>
            <person name="Giebel H.A."/>
            <person name="Voget S."/>
            <person name="Brinkhoff T."/>
        </authorList>
    </citation>
    <scope>NUCLEOTIDE SEQUENCE [LARGE SCALE GENOMIC DNA]</scope>
    <source>
        <strain evidence="3 4">O3.65</strain>
    </source>
</reference>
<keyword evidence="4" id="KW-1185">Reference proteome</keyword>
<dbReference type="PANTHER" id="PTHR46268">
    <property type="entry name" value="STRESS RESPONSE PROTEIN NHAX"/>
    <property type="match status" value="1"/>
</dbReference>
<proteinExistence type="inferred from homology"/>